<feature type="compositionally biased region" description="Polar residues" evidence="1">
    <location>
        <begin position="72"/>
        <end position="102"/>
    </location>
</feature>
<evidence type="ECO:0000256" key="1">
    <source>
        <dbReference type="SAM" id="MobiDB-lite"/>
    </source>
</evidence>
<proteinExistence type="predicted"/>
<comment type="caution">
    <text evidence="2">The sequence shown here is derived from an EMBL/GenBank/DDBJ whole genome shotgun (WGS) entry which is preliminary data.</text>
</comment>
<organism evidence="2 3">
    <name type="scientific">Zizania palustris</name>
    <name type="common">Northern wild rice</name>
    <dbReference type="NCBI Taxonomy" id="103762"/>
    <lineage>
        <taxon>Eukaryota</taxon>
        <taxon>Viridiplantae</taxon>
        <taxon>Streptophyta</taxon>
        <taxon>Embryophyta</taxon>
        <taxon>Tracheophyta</taxon>
        <taxon>Spermatophyta</taxon>
        <taxon>Magnoliopsida</taxon>
        <taxon>Liliopsida</taxon>
        <taxon>Poales</taxon>
        <taxon>Poaceae</taxon>
        <taxon>BOP clade</taxon>
        <taxon>Oryzoideae</taxon>
        <taxon>Oryzeae</taxon>
        <taxon>Zizaniinae</taxon>
        <taxon>Zizania</taxon>
    </lineage>
</organism>
<name>A0A8J5RY53_ZIZPA</name>
<accession>A0A8J5RY53</accession>
<keyword evidence="3" id="KW-1185">Reference proteome</keyword>
<evidence type="ECO:0000313" key="3">
    <source>
        <dbReference type="Proteomes" id="UP000729402"/>
    </source>
</evidence>
<gene>
    <name evidence="2" type="ORF">GUJ93_ZPchr0002g25026</name>
</gene>
<feature type="region of interest" description="Disordered" evidence="1">
    <location>
        <begin position="72"/>
        <end position="122"/>
    </location>
</feature>
<sequence>MGIKSLSTEQGLHGEIFSGEPKWVQQWVDEQMVQGAFPAEVEQDEEPHVDHILDEPVEADAAWEGWPVQQATAPQVNHPQEAVSVQMSGVSNQPTNGSTTASVRGKAVHSPPADSSHKSLRP</sequence>
<protein>
    <submittedName>
        <fullName evidence="2">Uncharacterized protein</fullName>
    </submittedName>
</protein>
<reference evidence="2" key="1">
    <citation type="journal article" date="2021" name="bioRxiv">
        <title>Whole Genome Assembly and Annotation of Northern Wild Rice, Zizania palustris L., Supports a Whole Genome Duplication in the Zizania Genus.</title>
        <authorList>
            <person name="Haas M."/>
            <person name="Kono T."/>
            <person name="Macchietto M."/>
            <person name="Millas R."/>
            <person name="McGilp L."/>
            <person name="Shao M."/>
            <person name="Duquette J."/>
            <person name="Hirsch C.N."/>
            <person name="Kimball J."/>
        </authorList>
    </citation>
    <scope>NUCLEOTIDE SEQUENCE</scope>
    <source>
        <tissue evidence="2">Fresh leaf tissue</tissue>
    </source>
</reference>
<dbReference type="EMBL" id="JAAALK010000287">
    <property type="protein sequence ID" value="KAG8059217.1"/>
    <property type="molecule type" value="Genomic_DNA"/>
</dbReference>
<dbReference type="Proteomes" id="UP000729402">
    <property type="component" value="Unassembled WGS sequence"/>
</dbReference>
<evidence type="ECO:0000313" key="2">
    <source>
        <dbReference type="EMBL" id="KAG8059217.1"/>
    </source>
</evidence>
<dbReference type="AlphaFoldDB" id="A0A8J5RY53"/>
<reference evidence="2" key="2">
    <citation type="submission" date="2021-02" db="EMBL/GenBank/DDBJ databases">
        <authorList>
            <person name="Kimball J.A."/>
            <person name="Haas M.W."/>
            <person name="Macchietto M."/>
            <person name="Kono T."/>
            <person name="Duquette J."/>
            <person name="Shao M."/>
        </authorList>
    </citation>
    <scope>NUCLEOTIDE SEQUENCE</scope>
    <source>
        <tissue evidence="2">Fresh leaf tissue</tissue>
    </source>
</reference>